<feature type="compositionally biased region" description="Polar residues" evidence="1">
    <location>
        <begin position="248"/>
        <end position="267"/>
    </location>
</feature>
<keyword evidence="2" id="KW-0812">Transmembrane</keyword>
<proteinExistence type="predicted"/>
<accession>A0A067MZ96</accession>
<organism evidence="3 4">
    <name type="scientific">Botryobasidium botryosum (strain FD-172 SS1)</name>
    <dbReference type="NCBI Taxonomy" id="930990"/>
    <lineage>
        <taxon>Eukaryota</taxon>
        <taxon>Fungi</taxon>
        <taxon>Dikarya</taxon>
        <taxon>Basidiomycota</taxon>
        <taxon>Agaricomycotina</taxon>
        <taxon>Agaricomycetes</taxon>
        <taxon>Cantharellales</taxon>
        <taxon>Botryobasidiaceae</taxon>
        <taxon>Botryobasidium</taxon>
    </lineage>
</organism>
<protein>
    <submittedName>
        <fullName evidence="3">Uncharacterized protein</fullName>
    </submittedName>
</protein>
<reference evidence="4" key="1">
    <citation type="journal article" date="2014" name="Proc. Natl. Acad. Sci. U.S.A.">
        <title>Extensive sampling of basidiomycete genomes demonstrates inadequacy of the white-rot/brown-rot paradigm for wood decay fungi.</title>
        <authorList>
            <person name="Riley R."/>
            <person name="Salamov A.A."/>
            <person name="Brown D.W."/>
            <person name="Nagy L.G."/>
            <person name="Floudas D."/>
            <person name="Held B.W."/>
            <person name="Levasseur A."/>
            <person name="Lombard V."/>
            <person name="Morin E."/>
            <person name="Otillar R."/>
            <person name="Lindquist E.A."/>
            <person name="Sun H."/>
            <person name="LaButti K.M."/>
            <person name="Schmutz J."/>
            <person name="Jabbour D."/>
            <person name="Luo H."/>
            <person name="Baker S.E."/>
            <person name="Pisabarro A.G."/>
            <person name="Walton J.D."/>
            <person name="Blanchette R.A."/>
            <person name="Henrissat B."/>
            <person name="Martin F."/>
            <person name="Cullen D."/>
            <person name="Hibbett D.S."/>
            <person name="Grigoriev I.V."/>
        </authorList>
    </citation>
    <scope>NUCLEOTIDE SEQUENCE [LARGE SCALE GENOMIC DNA]</scope>
    <source>
        <strain evidence="4">FD-172 SS1</strain>
    </source>
</reference>
<evidence type="ECO:0000313" key="3">
    <source>
        <dbReference type="EMBL" id="KDQ20035.1"/>
    </source>
</evidence>
<keyword evidence="2" id="KW-1133">Transmembrane helix</keyword>
<dbReference type="AlphaFoldDB" id="A0A067MZ96"/>
<gene>
    <name evidence="3" type="ORF">BOTBODRAFT_170059</name>
</gene>
<evidence type="ECO:0000256" key="1">
    <source>
        <dbReference type="SAM" id="MobiDB-lite"/>
    </source>
</evidence>
<keyword evidence="4" id="KW-1185">Reference proteome</keyword>
<feature type="compositionally biased region" description="Low complexity" evidence="1">
    <location>
        <begin position="360"/>
        <end position="370"/>
    </location>
</feature>
<sequence>MPSHLPYTFLKRIARPPAMPHTTRAVLLCWVTAVLFVWSMADLISKRIYYPNPAKTASEAPLHTYAFTLNTLSDSTVERDRLFPAITSPSFQIAEGGSIRMSIPIDTWTPREQFEVAGEDGSKVILTMQRGAERIGQINLSITSPTPARGRLGNSFGLTFTCLLLAGVLAISQAYSQSQVFAPLLNLLGSGIENPSRVLSEGKQNKDDMGTVSVVARLPHTDRSLEEDKWTSTTDSTSPPSREEDISFSPTDSMPNELTYDSETSHSADGAISSDAVVIRHLPGSRRGKEPASALERIKSHERTIEQLTHLQMQMLLVIERLIGVIDKTQPFSQEFQVMGKESTPFISSDLSKHPKDLSRFSVSSDSPSTSPEPPLAAQEATDTVGLRAEIRDIVRRALRQSTETRNGETADQNAEFEVAVTSHPPYHPLTSRIPRYTGTRLSSGEHTERALPPTHLSQALNQSNLTHAVDQSSPNLIQPDPESPKLIHSSSQRDQRIDLAPSTQISAQTSYSDDQLPDRTAYPPLPEIHSSGARMAPDRRFRQNEVSSQRGDIWTPVQRPCRPSALKNTPQVTPSPQGISRTSPKSSGSGAPIRTLQATSSGAPAVRFLSPEPLNMPVLVSPNISEVFDNLPQLPSTPSDISSVRRARSNYWLEIDSDSDSESVNTFLRPHFYSDTTFDHPPHSARSTQSFNMRTGSNMSLLLDTTLPQFE</sequence>
<feature type="transmembrane region" description="Helical" evidence="2">
    <location>
        <begin position="25"/>
        <end position="45"/>
    </location>
</feature>
<feature type="compositionally biased region" description="Polar residues" evidence="1">
    <location>
        <begin position="502"/>
        <end position="514"/>
    </location>
</feature>
<dbReference type="EMBL" id="KL198018">
    <property type="protein sequence ID" value="KDQ20035.1"/>
    <property type="molecule type" value="Genomic_DNA"/>
</dbReference>
<keyword evidence="2" id="KW-0472">Membrane</keyword>
<evidence type="ECO:0000256" key="2">
    <source>
        <dbReference type="SAM" id="Phobius"/>
    </source>
</evidence>
<dbReference type="Proteomes" id="UP000027195">
    <property type="component" value="Unassembled WGS sequence"/>
</dbReference>
<dbReference type="InParanoid" id="A0A067MZ96"/>
<feature type="region of interest" description="Disordered" evidence="1">
    <location>
        <begin position="347"/>
        <end position="382"/>
    </location>
</feature>
<feature type="transmembrane region" description="Helical" evidence="2">
    <location>
        <begin position="156"/>
        <end position="175"/>
    </location>
</feature>
<feature type="compositionally biased region" description="Polar residues" evidence="1">
    <location>
        <begin position="567"/>
        <end position="590"/>
    </location>
</feature>
<feature type="region of interest" description="Disordered" evidence="1">
    <location>
        <begin position="223"/>
        <end position="272"/>
    </location>
</feature>
<feature type="compositionally biased region" description="Low complexity" evidence="1">
    <location>
        <begin position="231"/>
        <end position="240"/>
    </location>
</feature>
<feature type="compositionally biased region" description="Polar residues" evidence="1">
    <location>
        <begin position="400"/>
        <end position="413"/>
    </location>
</feature>
<dbReference type="HOGENOM" id="CLU_387788_0_0_1"/>
<feature type="region of interest" description="Disordered" evidence="1">
    <location>
        <begin position="472"/>
        <end position="602"/>
    </location>
</feature>
<evidence type="ECO:0000313" key="4">
    <source>
        <dbReference type="Proteomes" id="UP000027195"/>
    </source>
</evidence>
<name>A0A067MZ96_BOTB1</name>
<feature type="region of interest" description="Disordered" evidence="1">
    <location>
        <begin position="400"/>
        <end position="450"/>
    </location>
</feature>